<feature type="domain" description="N-acetyltransferase" evidence="3">
    <location>
        <begin position="31"/>
        <end position="186"/>
    </location>
</feature>
<sequence length="187" mass="19801">MRDVAGGLPDEATASPLVVERYDAGRHKKALVALLLELAAVDPPYPSRLSSDGTAESLESWLAAEPGAVDWVATRDGEVLGHVRVTDPHPYLVAHGPAMGVEIDAQTHGEVVKFFVSTVCRRDGVGRSLLTTAMRHIESSERRPVLAVLDGSTGAIAFYNAMGLVEIGAFDGEEGLNHVFMGSPEGA</sequence>
<keyword evidence="5" id="KW-1185">Reference proteome</keyword>
<name>A0ABN2WVL5_9ACTN</name>
<dbReference type="Proteomes" id="UP001501161">
    <property type="component" value="Unassembled WGS sequence"/>
</dbReference>
<keyword evidence="1" id="KW-0808">Transferase</keyword>
<dbReference type="InterPro" id="IPR000182">
    <property type="entry name" value="GNAT_dom"/>
</dbReference>
<dbReference type="EMBL" id="BAAAMQ010000006">
    <property type="protein sequence ID" value="GAA2098290.1"/>
    <property type="molecule type" value="Genomic_DNA"/>
</dbReference>
<proteinExistence type="predicted"/>
<organism evidence="4 5">
    <name type="scientific">Nocardioides furvisabuli</name>
    <dbReference type="NCBI Taxonomy" id="375542"/>
    <lineage>
        <taxon>Bacteria</taxon>
        <taxon>Bacillati</taxon>
        <taxon>Actinomycetota</taxon>
        <taxon>Actinomycetes</taxon>
        <taxon>Propionibacteriales</taxon>
        <taxon>Nocardioidaceae</taxon>
        <taxon>Nocardioides</taxon>
    </lineage>
</organism>
<comment type="caution">
    <text evidence="4">The sequence shown here is derived from an EMBL/GenBank/DDBJ whole genome shotgun (WGS) entry which is preliminary data.</text>
</comment>
<dbReference type="InterPro" id="IPR016181">
    <property type="entry name" value="Acyl_CoA_acyltransferase"/>
</dbReference>
<evidence type="ECO:0000256" key="2">
    <source>
        <dbReference type="ARBA" id="ARBA00023315"/>
    </source>
</evidence>
<gene>
    <name evidence="4" type="ORF">GCM10009726_07160</name>
</gene>
<reference evidence="4 5" key="1">
    <citation type="journal article" date="2019" name="Int. J. Syst. Evol. Microbiol.">
        <title>The Global Catalogue of Microorganisms (GCM) 10K type strain sequencing project: providing services to taxonomists for standard genome sequencing and annotation.</title>
        <authorList>
            <consortium name="The Broad Institute Genomics Platform"/>
            <consortium name="The Broad Institute Genome Sequencing Center for Infectious Disease"/>
            <person name="Wu L."/>
            <person name="Ma J."/>
        </authorList>
    </citation>
    <scope>NUCLEOTIDE SEQUENCE [LARGE SCALE GENOMIC DNA]</scope>
    <source>
        <strain evidence="4 5">JCM 13813</strain>
    </source>
</reference>
<evidence type="ECO:0000256" key="1">
    <source>
        <dbReference type="ARBA" id="ARBA00022679"/>
    </source>
</evidence>
<accession>A0ABN2WVL5</accession>
<keyword evidence="2" id="KW-0012">Acyltransferase</keyword>
<evidence type="ECO:0000313" key="5">
    <source>
        <dbReference type="Proteomes" id="UP001501161"/>
    </source>
</evidence>
<dbReference type="PROSITE" id="PS51186">
    <property type="entry name" value="GNAT"/>
    <property type="match status" value="1"/>
</dbReference>
<dbReference type="CDD" id="cd04301">
    <property type="entry name" value="NAT_SF"/>
    <property type="match status" value="1"/>
</dbReference>
<dbReference type="Pfam" id="PF00583">
    <property type="entry name" value="Acetyltransf_1"/>
    <property type="match status" value="1"/>
</dbReference>
<dbReference type="SUPFAM" id="SSF55729">
    <property type="entry name" value="Acyl-CoA N-acyltransferases (Nat)"/>
    <property type="match status" value="1"/>
</dbReference>
<evidence type="ECO:0000259" key="3">
    <source>
        <dbReference type="PROSITE" id="PS51186"/>
    </source>
</evidence>
<protein>
    <recommendedName>
        <fullName evidence="3">N-acetyltransferase domain-containing protein</fullName>
    </recommendedName>
</protein>
<dbReference type="PANTHER" id="PTHR43877">
    <property type="entry name" value="AMINOALKYLPHOSPHONATE N-ACETYLTRANSFERASE-RELATED-RELATED"/>
    <property type="match status" value="1"/>
</dbReference>
<evidence type="ECO:0000313" key="4">
    <source>
        <dbReference type="EMBL" id="GAA2098290.1"/>
    </source>
</evidence>
<dbReference type="RefSeq" id="WP_231252742.1">
    <property type="nucleotide sequence ID" value="NZ_BAAAMQ010000006.1"/>
</dbReference>
<dbReference type="Gene3D" id="3.40.630.30">
    <property type="match status" value="1"/>
</dbReference>
<dbReference type="InterPro" id="IPR050832">
    <property type="entry name" value="Bact_Acetyltransf"/>
</dbReference>